<organism evidence="1 2">
    <name type="scientific">Pseudomonas lundensis</name>
    <dbReference type="NCBI Taxonomy" id="86185"/>
    <lineage>
        <taxon>Bacteria</taxon>
        <taxon>Pseudomonadati</taxon>
        <taxon>Pseudomonadota</taxon>
        <taxon>Gammaproteobacteria</taxon>
        <taxon>Pseudomonadales</taxon>
        <taxon>Pseudomonadaceae</taxon>
        <taxon>Pseudomonas</taxon>
    </lineage>
</organism>
<reference evidence="1 2" key="1">
    <citation type="submission" date="2017-08" db="EMBL/GenBank/DDBJ databases">
        <authorList>
            <person name="Chaillou S."/>
        </authorList>
    </citation>
    <scope>NUCLEOTIDE SEQUENCE [LARGE SCALE GENOMIC DNA]</scope>
    <source>
        <strain evidence="1 2">MFPA15A1205</strain>
    </source>
</reference>
<gene>
    <name evidence="1" type="ORF">PLUA15_320025</name>
</gene>
<proteinExistence type="predicted"/>
<dbReference type="AlphaFoldDB" id="A0AAX2HAV2"/>
<sequence>MVTFDHYQQFLQVLCLFIGNATTQREPEPFFNPSAPLGDKPLQYGYARQ</sequence>
<name>A0AAX2HAV2_9PSED</name>
<comment type="caution">
    <text evidence="1">The sequence shown here is derived from an EMBL/GenBank/DDBJ whole genome shotgun (WGS) entry which is preliminary data.</text>
</comment>
<protein>
    <submittedName>
        <fullName evidence="1">Uncharacterized protein</fullName>
    </submittedName>
</protein>
<accession>A0AAX2HAV2</accession>
<evidence type="ECO:0000313" key="1">
    <source>
        <dbReference type="EMBL" id="SOB53359.1"/>
    </source>
</evidence>
<dbReference type="Proteomes" id="UP000219564">
    <property type="component" value="Unassembled WGS sequence"/>
</dbReference>
<evidence type="ECO:0000313" key="2">
    <source>
        <dbReference type="Proteomes" id="UP000219564"/>
    </source>
</evidence>
<dbReference type="EMBL" id="OBKZ01000026">
    <property type="protein sequence ID" value="SOB53359.1"/>
    <property type="molecule type" value="Genomic_DNA"/>
</dbReference>